<keyword evidence="6" id="KW-1185">Reference proteome</keyword>
<dbReference type="PANTHER" id="PTHR11188:SF167">
    <property type="entry name" value="ARRESTIN C-TERMINAL-LIKE DOMAIN-CONTAINING PROTEIN-RELATED"/>
    <property type="match status" value="1"/>
</dbReference>
<organism evidence="5 6">
    <name type="scientific">Stomoxys calcitrans</name>
    <name type="common">Stable fly</name>
    <name type="synonym">Conops calcitrans</name>
    <dbReference type="NCBI Taxonomy" id="35570"/>
    <lineage>
        <taxon>Eukaryota</taxon>
        <taxon>Metazoa</taxon>
        <taxon>Ecdysozoa</taxon>
        <taxon>Arthropoda</taxon>
        <taxon>Hexapoda</taxon>
        <taxon>Insecta</taxon>
        <taxon>Pterygota</taxon>
        <taxon>Neoptera</taxon>
        <taxon>Endopterygota</taxon>
        <taxon>Diptera</taxon>
        <taxon>Brachycera</taxon>
        <taxon>Muscomorpha</taxon>
        <taxon>Muscoidea</taxon>
        <taxon>Muscidae</taxon>
        <taxon>Stomoxys</taxon>
    </lineage>
</organism>
<dbReference type="EnsemblMetazoa" id="SCAU007220-RB">
    <property type="protein sequence ID" value="SCAU007220-PB"/>
    <property type="gene ID" value="SCAU007220"/>
</dbReference>
<dbReference type="Pfam" id="PF00339">
    <property type="entry name" value="Arrestin_N"/>
    <property type="match status" value="1"/>
</dbReference>
<dbReference type="SUPFAM" id="SSF81296">
    <property type="entry name" value="E set domains"/>
    <property type="match status" value="2"/>
</dbReference>
<evidence type="ECO:0000313" key="5">
    <source>
        <dbReference type="EnsemblMetazoa" id="SCAU007220-PB"/>
    </source>
</evidence>
<dbReference type="Proteomes" id="UP000095300">
    <property type="component" value="Unassembled WGS sequence"/>
</dbReference>
<accession>A0A1I8PE33</accession>
<feature type="domain" description="Arrestin C-terminal-like" evidence="4">
    <location>
        <begin position="171"/>
        <end position="303"/>
    </location>
</feature>
<gene>
    <name evidence="5" type="primary">106095605</name>
</gene>
<protein>
    <recommendedName>
        <fullName evidence="4">Arrestin C-terminal-like domain-containing protein</fullName>
    </recommendedName>
</protein>
<dbReference type="InterPro" id="IPR014756">
    <property type="entry name" value="Ig_E-set"/>
</dbReference>
<dbReference type="SMART" id="SM01017">
    <property type="entry name" value="Arrestin_C"/>
    <property type="match status" value="1"/>
</dbReference>
<dbReference type="InterPro" id="IPR011021">
    <property type="entry name" value="Arrestin-like_N"/>
</dbReference>
<dbReference type="OrthoDB" id="2333384at2759"/>
<dbReference type="VEuPathDB" id="VectorBase:SCAU007220"/>
<dbReference type="Pfam" id="PF02752">
    <property type="entry name" value="Arrestin_C"/>
    <property type="match status" value="1"/>
</dbReference>
<evidence type="ECO:0000259" key="4">
    <source>
        <dbReference type="SMART" id="SM01017"/>
    </source>
</evidence>
<dbReference type="PANTHER" id="PTHR11188">
    <property type="entry name" value="ARRESTIN DOMAIN CONTAINING PROTEIN"/>
    <property type="match status" value="1"/>
</dbReference>
<dbReference type="Gene3D" id="2.60.40.640">
    <property type="match status" value="2"/>
</dbReference>
<dbReference type="GO" id="GO:0015031">
    <property type="term" value="P:protein transport"/>
    <property type="evidence" value="ECO:0007669"/>
    <property type="project" value="TreeGrafter"/>
</dbReference>
<reference evidence="5" key="2">
    <citation type="submission" date="2020-05" db="UniProtKB">
        <authorList>
            <consortium name="EnsemblMetazoa"/>
        </authorList>
    </citation>
    <scope>IDENTIFICATION</scope>
    <source>
        <strain evidence="5">USDA</strain>
    </source>
</reference>
<dbReference type="STRING" id="35570.A0A1I8PE33"/>
<dbReference type="InterPro" id="IPR050357">
    <property type="entry name" value="Arrestin_domain-protein"/>
</dbReference>
<reference evidence="6" key="1">
    <citation type="submission" date="2015-05" db="EMBL/GenBank/DDBJ databases">
        <authorList>
            <person name="Wilson R.K."/>
            <person name="Warren W.C."/>
            <person name="Olafson P."/>
        </authorList>
    </citation>
    <scope>NUCLEOTIDE SEQUENCE [LARGE SCALE GENOMIC DNA]</scope>
    <source>
        <strain evidence="6">USDA</strain>
    </source>
</reference>
<dbReference type="AlphaFoldDB" id="A0A1I8PE33"/>
<name>A0A1I8PE33_STOCA</name>
<dbReference type="InterPro" id="IPR014752">
    <property type="entry name" value="Arrestin-like_C"/>
</dbReference>
<dbReference type="EnsemblMetazoa" id="SCAU007220-RA">
    <property type="protein sequence ID" value="SCAU007220-PA"/>
    <property type="gene ID" value="SCAU007220"/>
</dbReference>
<comment type="similarity">
    <text evidence="1">Belongs to the arrestin family.</text>
</comment>
<evidence type="ECO:0000256" key="2">
    <source>
        <dbReference type="ARBA" id="ARBA00022606"/>
    </source>
</evidence>
<dbReference type="InterPro" id="IPR011022">
    <property type="entry name" value="Arrestin_C-like"/>
</dbReference>
<dbReference type="GO" id="GO:0005737">
    <property type="term" value="C:cytoplasm"/>
    <property type="evidence" value="ECO:0007669"/>
    <property type="project" value="TreeGrafter"/>
</dbReference>
<feature type="region of interest" description="Disordered" evidence="3">
    <location>
        <begin position="369"/>
        <end position="389"/>
    </location>
</feature>
<sequence length="389" mass="44521">MPSTCKFRLNNKNGVYYSGQWVKGVIVLQTTKEKTIRNICLRILGEAKVHWSEKNSREKSTGMHEQIANYKGNKTYVDQHVVVYEEEVLPAGTYVFPCRFRLPKSCPTSCRGKYGHVRYLLQLTVDRPFRYDNVFNRPLTVLKRVDLNLNPEFKVPLQCEEICSVGCWPCATGDIIFTLWIPFGAYASGQILHYSLKIQNHSMTDITGYKVEFIECMTFVAQRPEYNEIETRTTVASQNSDDVCLRLSNRQFEGEMELPSLPADTEDQGLIRVEHYLQIEMILRGCHSNKTIAVPIFIGNVPIRESLDRAAEAETTPVQNPPPAYHQSDSSDEESTADRPPPYGDLKPPSFEEAISRSTLFLDVEANEFSPDDNFQPLYPMYRHVNDKN</sequence>
<evidence type="ECO:0000256" key="3">
    <source>
        <dbReference type="SAM" id="MobiDB-lite"/>
    </source>
</evidence>
<evidence type="ECO:0000313" key="6">
    <source>
        <dbReference type="Proteomes" id="UP000095300"/>
    </source>
</evidence>
<feature type="region of interest" description="Disordered" evidence="3">
    <location>
        <begin position="310"/>
        <end position="350"/>
    </location>
</feature>
<keyword evidence="2" id="KW-0716">Sensory transduction</keyword>
<proteinExistence type="inferred from homology"/>
<evidence type="ECO:0000256" key="1">
    <source>
        <dbReference type="ARBA" id="ARBA00005298"/>
    </source>
</evidence>
<dbReference type="KEGG" id="scac:106095605"/>